<dbReference type="SUPFAM" id="SSF56112">
    <property type="entry name" value="Protein kinase-like (PK-like)"/>
    <property type="match status" value="1"/>
</dbReference>
<accession>A0A1H0WQ90</accession>
<dbReference type="GO" id="GO:0042601">
    <property type="term" value="C:endospore-forming forespore"/>
    <property type="evidence" value="ECO:0007669"/>
    <property type="project" value="TreeGrafter"/>
</dbReference>
<organism evidence="1 2">
    <name type="scientific">Litchfieldia salsa</name>
    <dbReference type="NCBI Taxonomy" id="930152"/>
    <lineage>
        <taxon>Bacteria</taxon>
        <taxon>Bacillati</taxon>
        <taxon>Bacillota</taxon>
        <taxon>Bacilli</taxon>
        <taxon>Bacillales</taxon>
        <taxon>Bacillaceae</taxon>
        <taxon>Litchfieldia</taxon>
    </lineage>
</organism>
<evidence type="ECO:0000313" key="1">
    <source>
        <dbReference type="EMBL" id="SDP92858.1"/>
    </source>
</evidence>
<dbReference type="OrthoDB" id="2986702at2"/>
<dbReference type="PANTHER" id="PTHR39179:SF2">
    <property type="entry name" value="ENDOSPORE COAT-ASSOCIATED PROTEIN YUTH"/>
    <property type="match status" value="1"/>
</dbReference>
<gene>
    <name evidence="1" type="ORF">SAMN05216565_11379</name>
</gene>
<keyword evidence="2" id="KW-1185">Reference proteome</keyword>
<evidence type="ECO:0000313" key="2">
    <source>
        <dbReference type="Proteomes" id="UP000199159"/>
    </source>
</evidence>
<sequence length="340" mass="41198">MDTEISESYGLQYRKTEKFGDFKAFRYRNILYTIVPCGFLEQEEVIELKQLSDYMIQKGESRVGLIVPTKEGQLTAIINNQPCMIIRCPRKTQYRENLTGRELAIFHQRGRTFPYKLTKCNRIGQWKNLWEKRVDQMEMFWREKVSQHPSNEFEKRFIESFPYYLGLTENAIQYLVDTEMDDYPSLVDSATVCHHRLTEQLWQEINHVDFPHSWVFDHSSRDLAEYSRDQFLTDYKMDQNKWNHFLNEYNQMSPLTSFSWRLLYARILFPIHYFETIEGYYLTKSEVKKMSYENQLNRHLDHSTKYEDFLVLMNEYIKNNNRSLHAPNVNWLTKEYRSKF</sequence>
<dbReference type="NCBIfam" id="TIGR02905">
    <property type="entry name" value="spore_yutH"/>
    <property type="match status" value="1"/>
</dbReference>
<name>A0A1H0WQ90_9BACI</name>
<dbReference type="Gene3D" id="3.90.1200.10">
    <property type="match status" value="1"/>
</dbReference>
<dbReference type="InterPro" id="IPR011009">
    <property type="entry name" value="Kinase-like_dom_sf"/>
</dbReference>
<dbReference type="Proteomes" id="UP000199159">
    <property type="component" value="Unassembled WGS sequence"/>
</dbReference>
<keyword evidence="1" id="KW-0167">Capsid protein</keyword>
<dbReference type="InterPro" id="IPR047175">
    <property type="entry name" value="CotS-like"/>
</dbReference>
<keyword evidence="1" id="KW-0946">Virion</keyword>
<reference evidence="2" key="1">
    <citation type="submission" date="2016-10" db="EMBL/GenBank/DDBJ databases">
        <authorList>
            <person name="Varghese N."/>
            <person name="Submissions S."/>
        </authorList>
    </citation>
    <scope>NUCLEOTIDE SEQUENCE [LARGE SCALE GENOMIC DNA]</scope>
    <source>
        <strain evidence="2">IBRC-M10078</strain>
    </source>
</reference>
<dbReference type="STRING" id="930152.SAMN05216565_11379"/>
<protein>
    <submittedName>
        <fullName evidence="1">Spore coat protein YutH</fullName>
    </submittedName>
</protein>
<proteinExistence type="predicted"/>
<dbReference type="AlphaFoldDB" id="A0A1H0WQ90"/>
<dbReference type="InterPro" id="IPR014254">
    <property type="entry name" value="Spore_coat_YutH"/>
</dbReference>
<dbReference type="PANTHER" id="PTHR39179">
    <property type="entry name" value="SPORE COAT PROTEIN I"/>
    <property type="match status" value="1"/>
</dbReference>
<dbReference type="EMBL" id="FNJU01000013">
    <property type="protein sequence ID" value="SDP92858.1"/>
    <property type="molecule type" value="Genomic_DNA"/>
</dbReference>
<dbReference type="RefSeq" id="WP_090858357.1">
    <property type="nucleotide sequence ID" value="NZ_FNJU01000013.1"/>
</dbReference>